<evidence type="ECO:0000313" key="2">
    <source>
        <dbReference type="EMBL" id="MEA1079309.1"/>
    </source>
</evidence>
<feature type="compositionally biased region" description="Basic and acidic residues" evidence="1">
    <location>
        <begin position="182"/>
        <end position="208"/>
    </location>
</feature>
<evidence type="ECO:0000256" key="1">
    <source>
        <dbReference type="SAM" id="MobiDB-lite"/>
    </source>
</evidence>
<organism evidence="2 3">
    <name type="scientific">Marinobacter qingdaonensis</name>
    <dbReference type="NCBI Taxonomy" id="3108486"/>
    <lineage>
        <taxon>Bacteria</taxon>
        <taxon>Pseudomonadati</taxon>
        <taxon>Pseudomonadota</taxon>
        <taxon>Gammaproteobacteria</taxon>
        <taxon>Pseudomonadales</taxon>
        <taxon>Marinobacteraceae</taxon>
        <taxon>Marinobacter</taxon>
    </lineage>
</organism>
<dbReference type="SUPFAM" id="SSF50475">
    <property type="entry name" value="FMN-binding split barrel"/>
    <property type="match status" value="1"/>
</dbReference>
<dbReference type="Pfam" id="PF04299">
    <property type="entry name" value="FMN_bind_2"/>
    <property type="match status" value="1"/>
</dbReference>
<keyword evidence="3" id="KW-1185">Reference proteome</keyword>
<feature type="region of interest" description="Disordered" evidence="1">
    <location>
        <begin position="174"/>
        <end position="208"/>
    </location>
</feature>
<proteinExistence type="predicted"/>
<dbReference type="EMBL" id="JAYDCJ010000001">
    <property type="protein sequence ID" value="MEA1079309.1"/>
    <property type="molecule type" value="Genomic_DNA"/>
</dbReference>
<dbReference type="InterPro" id="IPR007396">
    <property type="entry name" value="TR_PAI2-type"/>
</dbReference>
<dbReference type="RefSeq" id="WP_322853835.1">
    <property type="nucleotide sequence ID" value="NZ_JAYDCJ010000001.1"/>
</dbReference>
<dbReference type="PIRSF" id="PIRSF010372">
    <property type="entry name" value="PaiB"/>
    <property type="match status" value="1"/>
</dbReference>
<gene>
    <name evidence="2" type="ORF">U5822_01425</name>
</gene>
<dbReference type="InterPro" id="IPR012349">
    <property type="entry name" value="Split_barrel_FMN-bd"/>
</dbReference>
<sequence length="208" mass="23270">MHVPSHFLESDQAQLQQYIRDYGFGLLILADAEGIEANHVPFHLVPSDGGTPGVLQCHLARSNPAWRRLETGARVLAVFQGPDAYVSPSWYATKAETGKVVPTWNYLAVHAEGQARVVQDPEWLQRHLNQLTNQHEAERTEPWSVADAPEDYIERMMQGLVGIEIRIDKLTGKLKASQNQPERNREGVKAGLEERDQSGDRAMAKLIG</sequence>
<name>A0ABU5NU34_9GAMM</name>
<comment type="caution">
    <text evidence="2">The sequence shown here is derived from an EMBL/GenBank/DDBJ whole genome shotgun (WGS) entry which is preliminary data.</text>
</comment>
<accession>A0ABU5NU34</accession>
<reference evidence="2 3" key="1">
    <citation type="submission" date="2023-12" db="EMBL/GenBank/DDBJ databases">
        <title>Marinobacter qingdaonensis sp. nov., isolated from the intertidal sediment of Qingdao, PR China.</title>
        <authorList>
            <person name="Li Y."/>
        </authorList>
    </citation>
    <scope>NUCLEOTIDE SEQUENCE [LARGE SCALE GENOMIC DNA]</scope>
    <source>
        <strain evidence="2 3">ASW11-75</strain>
    </source>
</reference>
<evidence type="ECO:0000313" key="3">
    <source>
        <dbReference type="Proteomes" id="UP001305746"/>
    </source>
</evidence>
<dbReference type="PANTHER" id="PTHR35802:SF1">
    <property type="entry name" value="PROTEASE SYNTHASE AND SPORULATION PROTEIN PAI 2"/>
    <property type="match status" value="1"/>
</dbReference>
<dbReference type="Gene3D" id="2.30.110.10">
    <property type="entry name" value="Electron Transport, Fmn-binding Protein, Chain A"/>
    <property type="match status" value="1"/>
</dbReference>
<dbReference type="Proteomes" id="UP001305746">
    <property type="component" value="Unassembled WGS sequence"/>
</dbReference>
<dbReference type="PANTHER" id="PTHR35802">
    <property type="entry name" value="PROTEASE SYNTHASE AND SPORULATION PROTEIN PAI 2"/>
    <property type="match status" value="1"/>
</dbReference>
<protein>
    <submittedName>
        <fullName evidence="2">FMN-binding negative transcriptional regulator</fullName>
    </submittedName>
</protein>